<evidence type="ECO:0000313" key="1">
    <source>
        <dbReference type="EMBL" id="CAI0402009.1"/>
    </source>
</evidence>
<reference evidence="1" key="1">
    <citation type="submission" date="2022-08" db="EMBL/GenBank/DDBJ databases">
        <authorList>
            <person name="Gutierrez-Valencia J."/>
        </authorList>
    </citation>
    <scope>NUCLEOTIDE SEQUENCE</scope>
</reference>
<dbReference type="Proteomes" id="UP001154282">
    <property type="component" value="Unassembled WGS sequence"/>
</dbReference>
<accession>A0AAV0IWW1</accession>
<proteinExistence type="predicted"/>
<sequence length="17" mass="2218">MQRFLLRRLHPYQPKHP</sequence>
<dbReference type="EMBL" id="CAMGYJ010000004">
    <property type="protein sequence ID" value="CAI0402009.1"/>
    <property type="molecule type" value="Genomic_DNA"/>
</dbReference>
<dbReference type="AlphaFoldDB" id="A0AAV0IWW1"/>
<comment type="caution">
    <text evidence="1">The sequence shown here is derived from an EMBL/GenBank/DDBJ whole genome shotgun (WGS) entry which is preliminary data.</text>
</comment>
<evidence type="ECO:0000313" key="2">
    <source>
        <dbReference type="Proteomes" id="UP001154282"/>
    </source>
</evidence>
<name>A0AAV0IWW1_9ROSI</name>
<gene>
    <name evidence="1" type="ORF">LITE_LOCUS11431</name>
</gene>
<keyword evidence="2" id="KW-1185">Reference proteome</keyword>
<protein>
    <submittedName>
        <fullName evidence="1">Uncharacterized protein</fullName>
    </submittedName>
</protein>
<organism evidence="1 2">
    <name type="scientific">Linum tenue</name>
    <dbReference type="NCBI Taxonomy" id="586396"/>
    <lineage>
        <taxon>Eukaryota</taxon>
        <taxon>Viridiplantae</taxon>
        <taxon>Streptophyta</taxon>
        <taxon>Embryophyta</taxon>
        <taxon>Tracheophyta</taxon>
        <taxon>Spermatophyta</taxon>
        <taxon>Magnoliopsida</taxon>
        <taxon>eudicotyledons</taxon>
        <taxon>Gunneridae</taxon>
        <taxon>Pentapetalae</taxon>
        <taxon>rosids</taxon>
        <taxon>fabids</taxon>
        <taxon>Malpighiales</taxon>
        <taxon>Linaceae</taxon>
        <taxon>Linum</taxon>
    </lineage>
</organism>